<evidence type="ECO:0000256" key="4">
    <source>
        <dbReference type="SAM" id="MobiDB-lite"/>
    </source>
</evidence>
<dbReference type="AlphaFoldDB" id="A0A286D059"/>
<proteinExistence type="predicted"/>
<keyword evidence="7" id="KW-1185">Reference proteome</keyword>
<keyword evidence="3" id="KW-0963">Cytoplasm</keyword>
<name>A0A286D059_9GAMM</name>
<dbReference type="Pfam" id="PF01584">
    <property type="entry name" value="CheW"/>
    <property type="match status" value="1"/>
</dbReference>
<evidence type="ECO:0000259" key="5">
    <source>
        <dbReference type="PROSITE" id="PS50851"/>
    </source>
</evidence>
<sequence>MTASPALDDYLLELLESAPDGGAVPVRTAVAATPPQPADPAAPADVAAGAATTAAAATALASPSAAPATAVGSAPAAAPEANRPMPALPAKPAPPRPAPAANAAPRYVAPPPLPLEQRQHHGHEERRRASERTTRWLRMRCDEQHYALELLKVQEVVLPGTLLPLRGGPRHLLGVMNLRGQVVPVLDLGLYLGRAAIVADSATRIAVLEENGEVLGLRVSAVEDVTNLTDQQIEPPDNSRMCRITDQLFRGVARQGGRTVILLDASQLLK</sequence>
<dbReference type="EMBL" id="OCND01000001">
    <property type="protein sequence ID" value="SOD52032.1"/>
    <property type="molecule type" value="Genomic_DNA"/>
</dbReference>
<feature type="region of interest" description="Disordered" evidence="4">
    <location>
        <begin position="29"/>
        <end position="61"/>
    </location>
</feature>
<dbReference type="GO" id="GO:0006935">
    <property type="term" value="P:chemotaxis"/>
    <property type="evidence" value="ECO:0007669"/>
    <property type="project" value="InterPro"/>
</dbReference>
<feature type="compositionally biased region" description="Basic and acidic residues" evidence="4">
    <location>
        <begin position="117"/>
        <end position="130"/>
    </location>
</feature>
<dbReference type="GO" id="GO:0007165">
    <property type="term" value="P:signal transduction"/>
    <property type="evidence" value="ECO:0007669"/>
    <property type="project" value="InterPro"/>
</dbReference>
<dbReference type="GO" id="GO:0005829">
    <property type="term" value="C:cytosol"/>
    <property type="evidence" value="ECO:0007669"/>
    <property type="project" value="TreeGrafter"/>
</dbReference>
<reference evidence="6 7" key="1">
    <citation type="submission" date="2017-09" db="EMBL/GenBank/DDBJ databases">
        <authorList>
            <person name="Ehlers B."/>
            <person name="Leendertz F.H."/>
        </authorList>
    </citation>
    <scope>NUCLEOTIDE SEQUENCE [LARGE SCALE GENOMIC DNA]</scope>
    <source>
        <strain evidence="6 7">CGMCC 1.10978</strain>
    </source>
</reference>
<organism evidence="6 7">
    <name type="scientific">Pseudoxanthomonas wuyuanensis</name>
    <dbReference type="NCBI Taxonomy" id="1073196"/>
    <lineage>
        <taxon>Bacteria</taxon>
        <taxon>Pseudomonadati</taxon>
        <taxon>Pseudomonadota</taxon>
        <taxon>Gammaproteobacteria</taxon>
        <taxon>Lysobacterales</taxon>
        <taxon>Lysobacteraceae</taxon>
        <taxon>Pseudoxanthomonas</taxon>
    </lineage>
</organism>
<dbReference type="Gene3D" id="2.40.50.180">
    <property type="entry name" value="CheA-289, Domain 4"/>
    <property type="match status" value="1"/>
</dbReference>
<evidence type="ECO:0000256" key="3">
    <source>
        <dbReference type="ARBA" id="ARBA00022490"/>
    </source>
</evidence>
<feature type="compositionally biased region" description="Pro residues" evidence="4">
    <location>
        <begin position="86"/>
        <end position="98"/>
    </location>
</feature>
<gene>
    <name evidence="6" type="ORF">SAMN06296416_101997</name>
</gene>
<accession>A0A286D059</accession>
<dbReference type="PANTHER" id="PTHR22617:SF45">
    <property type="entry name" value="CHEMOTAXIS PROTEIN CHEW"/>
    <property type="match status" value="1"/>
</dbReference>
<feature type="region of interest" description="Disordered" evidence="4">
    <location>
        <begin position="75"/>
        <end position="130"/>
    </location>
</feature>
<dbReference type="PANTHER" id="PTHR22617">
    <property type="entry name" value="CHEMOTAXIS SENSOR HISTIDINE KINASE-RELATED"/>
    <property type="match status" value="1"/>
</dbReference>
<dbReference type="InterPro" id="IPR036061">
    <property type="entry name" value="CheW-like_dom_sf"/>
</dbReference>
<dbReference type="SUPFAM" id="SSF50341">
    <property type="entry name" value="CheW-like"/>
    <property type="match status" value="1"/>
</dbReference>
<dbReference type="Gene3D" id="2.30.30.40">
    <property type="entry name" value="SH3 Domains"/>
    <property type="match status" value="1"/>
</dbReference>
<dbReference type="InterPro" id="IPR039315">
    <property type="entry name" value="CheW"/>
</dbReference>
<dbReference type="InterPro" id="IPR002545">
    <property type="entry name" value="CheW-lke_dom"/>
</dbReference>
<comment type="subcellular location">
    <subcellularLocation>
        <location evidence="1">Cytoplasm</location>
    </subcellularLocation>
</comment>
<protein>
    <recommendedName>
        <fullName evidence="2">Chemotaxis protein CheW</fullName>
    </recommendedName>
</protein>
<dbReference type="Proteomes" id="UP000219374">
    <property type="component" value="Unassembled WGS sequence"/>
</dbReference>
<dbReference type="OrthoDB" id="9790406at2"/>
<dbReference type="SMART" id="SM00260">
    <property type="entry name" value="CheW"/>
    <property type="match status" value="1"/>
</dbReference>
<evidence type="ECO:0000313" key="7">
    <source>
        <dbReference type="Proteomes" id="UP000219374"/>
    </source>
</evidence>
<feature type="compositionally biased region" description="Low complexity" evidence="4">
    <location>
        <begin position="41"/>
        <end position="61"/>
    </location>
</feature>
<feature type="compositionally biased region" description="Low complexity" evidence="4">
    <location>
        <begin position="75"/>
        <end position="85"/>
    </location>
</feature>
<evidence type="ECO:0000256" key="1">
    <source>
        <dbReference type="ARBA" id="ARBA00004496"/>
    </source>
</evidence>
<evidence type="ECO:0000256" key="2">
    <source>
        <dbReference type="ARBA" id="ARBA00021483"/>
    </source>
</evidence>
<dbReference type="PROSITE" id="PS50851">
    <property type="entry name" value="CHEW"/>
    <property type="match status" value="1"/>
</dbReference>
<evidence type="ECO:0000313" key="6">
    <source>
        <dbReference type="EMBL" id="SOD52032.1"/>
    </source>
</evidence>
<feature type="domain" description="CheW-like" evidence="5">
    <location>
        <begin position="133"/>
        <end position="270"/>
    </location>
</feature>